<reference evidence="1 2" key="1">
    <citation type="journal article" date="2019" name="Genome Biol. Evol.">
        <title>Day and night: Metabolic profiles and evolutionary relationships of six axenic non-marine cyanobacteria.</title>
        <authorList>
            <person name="Will S.E."/>
            <person name="Henke P."/>
            <person name="Boedeker C."/>
            <person name="Huang S."/>
            <person name="Brinkmann H."/>
            <person name="Rohde M."/>
            <person name="Jarek M."/>
            <person name="Friedl T."/>
            <person name="Seufert S."/>
            <person name="Schumacher M."/>
            <person name="Overmann J."/>
            <person name="Neumann-Schaal M."/>
            <person name="Petersen J."/>
        </authorList>
    </citation>
    <scope>NUCLEOTIDE SEQUENCE [LARGE SCALE GENOMIC DNA]</scope>
    <source>
        <strain evidence="1 2">PCC 6912</strain>
    </source>
</reference>
<evidence type="ECO:0000313" key="1">
    <source>
        <dbReference type="EMBL" id="RUR75064.1"/>
    </source>
</evidence>
<dbReference type="SUPFAM" id="SSF55144">
    <property type="entry name" value="LigT-like"/>
    <property type="match status" value="1"/>
</dbReference>
<dbReference type="EMBL" id="RSCJ01000026">
    <property type="protein sequence ID" value="RUR75064.1"/>
    <property type="molecule type" value="Genomic_DNA"/>
</dbReference>
<comment type="caution">
    <text evidence="1">The sequence shown here is derived from an EMBL/GenBank/DDBJ whole genome shotgun (WGS) entry which is preliminary data.</text>
</comment>
<accession>A0A433N242</accession>
<organism evidence="1 2">
    <name type="scientific">Chlorogloeopsis fritschii PCC 6912</name>
    <dbReference type="NCBI Taxonomy" id="211165"/>
    <lineage>
        <taxon>Bacteria</taxon>
        <taxon>Bacillati</taxon>
        <taxon>Cyanobacteriota</taxon>
        <taxon>Cyanophyceae</taxon>
        <taxon>Nostocales</taxon>
        <taxon>Chlorogloeopsidaceae</taxon>
        <taxon>Chlorogloeopsis</taxon>
    </lineage>
</organism>
<protein>
    <submittedName>
        <fullName evidence="1">Uncharacterized protein</fullName>
    </submittedName>
</protein>
<evidence type="ECO:0000313" key="2">
    <source>
        <dbReference type="Proteomes" id="UP000268857"/>
    </source>
</evidence>
<name>A0A433N242_CHLFR</name>
<dbReference type="AlphaFoldDB" id="A0A433N242"/>
<dbReference type="Gene3D" id="3.90.1140.10">
    <property type="entry name" value="Cyclic phosphodiesterase"/>
    <property type="match status" value="1"/>
</dbReference>
<dbReference type="InterPro" id="IPR009097">
    <property type="entry name" value="Cyclic_Pdiesterase"/>
</dbReference>
<dbReference type="STRING" id="211165.GCA_000317285_01051"/>
<dbReference type="RefSeq" id="WP_200862354.1">
    <property type="nucleotide sequence ID" value="NZ_AJLN01000047.1"/>
</dbReference>
<proteinExistence type="predicted"/>
<gene>
    <name evidence="1" type="ORF">PCC6912_49070</name>
</gene>
<dbReference type="Proteomes" id="UP000268857">
    <property type="component" value="Unassembled WGS sequence"/>
</dbReference>
<sequence>MDDNYQTYLNRVARMTLPEAYRSQVQHIQESSKFQPTPDGARQAAPFPGYTVITPPWEEETENSNFYAKLEAYQQELLQLPVGCDLIVPVPPASFHLTLADLIWDSAFRDACEKNSEFEQQLRSCFIDIFQQYQQSLTGSSVPIRWQTLGLMIMPRAVGVCLVPQDESFYEQIVNLRRAIYQNPQLIALGIEQQYHFTAHITLGYFGEVPPELDRDRLATVFSQLNQQWLMNSLDFVAHRAELRKFDDMTRYYREPDWPVLNFS</sequence>
<keyword evidence="2" id="KW-1185">Reference proteome</keyword>